<dbReference type="AlphaFoldDB" id="A0A2I0BCJ4"/>
<dbReference type="OrthoDB" id="673136at2759"/>
<dbReference type="EMBL" id="KZ451895">
    <property type="protein sequence ID" value="PKA65505.1"/>
    <property type="molecule type" value="Genomic_DNA"/>
</dbReference>
<sequence length="75" mass="8450">MGPDNRIRRYDSCMVNGYRFHTIAHEKGRRTQNNGVVVKGDLGNSIIDIYGVVNDIIEVDYLLAMKHGSDTAIRV</sequence>
<protein>
    <submittedName>
        <fullName evidence="1">Uncharacterized protein</fullName>
    </submittedName>
</protein>
<proteinExistence type="predicted"/>
<gene>
    <name evidence="1" type="ORF">AXF42_Ash005839</name>
</gene>
<keyword evidence="2" id="KW-1185">Reference proteome</keyword>
<evidence type="ECO:0000313" key="1">
    <source>
        <dbReference type="EMBL" id="PKA65505.1"/>
    </source>
</evidence>
<name>A0A2I0BCJ4_9ASPA</name>
<organism evidence="1 2">
    <name type="scientific">Apostasia shenzhenica</name>
    <dbReference type="NCBI Taxonomy" id="1088818"/>
    <lineage>
        <taxon>Eukaryota</taxon>
        <taxon>Viridiplantae</taxon>
        <taxon>Streptophyta</taxon>
        <taxon>Embryophyta</taxon>
        <taxon>Tracheophyta</taxon>
        <taxon>Spermatophyta</taxon>
        <taxon>Magnoliopsida</taxon>
        <taxon>Liliopsida</taxon>
        <taxon>Asparagales</taxon>
        <taxon>Orchidaceae</taxon>
        <taxon>Apostasioideae</taxon>
        <taxon>Apostasia</taxon>
    </lineage>
</organism>
<evidence type="ECO:0000313" key="2">
    <source>
        <dbReference type="Proteomes" id="UP000236161"/>
    </source>
</evidence>
<dbReference type="Proteomes" id="UP000236161">
    <property type="component" value="Unassembled WGS sequence"/>
</dbReference>
<dbReference type="PANTHER" id="PTHR48258">
    <property type="entry name" value="DUF4218 DOMAIN-CONTAINING PROTEIN-RELATED"/>
    <property type="match status" value="1"/>
</dbReference>
<reference evidence="1 2" key="1">
    <citation type="journal article" date="2017" name="Nature">
        <title>The Apostasia genome and the evolution of orchids.</title>
        <authorList>
            <person name="Zhang G.Q."/>
            <person name="Liu K.W."/>
            <person name="Li Z."/>
            <person name="Lohaus R."/>
            <person name="Hsiao Y.Y."/>
            <person name="Niu S.C."/>
            <person name="Wang J.Y."/>
            <person name="Lin Y.C."/>
            <person name="Xu Q."/>
            <person name="Chen L.J."/>
            <person name="Yoshida K."/>
            <person name="Fujiwara S."/>
            <person name="Wang Z.W."/>
            <person name="Zhang Y.Q."/>
            <person name="Mitsuda N."/>
            <person name="Wang M."/>
            <person name="Liu G.H."/>
            <person name="Pecoraro L."/>
            <person name="Huang H.X."/>
            <person name="Xiao X.J."/>
            <person name="Lin M."/>
            <person name="Wu X.Y."/>
            <person name="Wu W.L."/>
            <person name="Chen Y.Y."/>
            <person name="Chang S.B."/>
            <person name="Sakamoto S."/>
            <person name="Ohme-Takagi M."/>
            <person name="Yagi M."/>
            <person name="Zeng S.J."/>
            <person name="Shen C.Y."/>
            <person name="Yeh C.M."/>
            <person name="Luo Y.B."/>
            <person name="Tsai W.C."/>
            <person name="Van de Peer Y."/>
            <person name="Liu Z.J."/>
        </authorList>
    </citation>
    <scope>NUCLEOTIDE SEQUENCE [LARGE SCALE GENOMIC DNA]</scope>
    <source>
        <strain evidence="2">cv. Shenzhen</strain>
        <tissue evidence="1">Stem</tissue>
    </source>
</reference>
<dbReference type="PANTHER" id="PTHR48258:SF15">
    <property type="entry name" value="OS02G0543900 PROTEIN"/>
    <property type="match status" value="1"/>
</dbReference>
<accession>A0A2I0BCJ4</accession>